<dbReference type="Proteomes" id="UP000659124">
    <property type="component" value="Unassembled WGS sequence"/>
</dbReference>
<dbReference type="RefSeq" id="WP_188086205.1">
    <property type="nucleotide sequence ID" value="NZ_JACVFC010000001.1"/>
</dbReference>
<keyword evidence="2" id="KW-1185">Reference proteome</keyword>
<organism evidence="1 2">
    <name type="scientific">Chitinophaga qingshengii</name>
    <dbReference type="NCBI Taxonomy" id="1569794"/>
    <lineage>
        <taxon>Bacteria</taxon>
        <taxon>Pseudomonadati</taxon>
        <taxon>Bacteroidota</taxon>
        <taxon>Chitinophagia</taxon>
        <taxon>Chitinophagales</taxon>
        <taxon>Chitinophagaceae</taxon>
        <taxon>Chitinophaga</taxon>
    </lineage>
</organism>
<comment type="caution">
    <text evidence="1">The sequence shown here is derived from an EMBL/GenBank/DDBJ whole genome shotgun (WGS) entry which is preliminary data.</text>
</comment>
<reference evidence="1 2" key="1">
    <citation type="submission" date="2020-09" db="EMBL/GenBank/DDBJ databases">
        <title>Genome sequences of type strains of Chitinophaga qingshengii and Chitinophaga varians.</title>
        <authorList>
            <person name="Kittiwongwattana C."/>
        </authorList>
    </citation>
    <scope>NUCLEOTIDE SEQUENCE [LARGE SCALE GENOMIC DNA]</scope>
    <source>
        <strain evidence="1 2">JCM 30026</strain>
    </source>
</reference>
<accession>A0ABR7THV6</accession>
<dbReference type="PROSITE" id="PS51257">
    <property type="entry name" value="PROKAR_LIPOPROTEIN"/>
    <property type="match status" value="1"/>
</dbReference>
<gene>
    <name evidence="1" type="ORF">ICL07_01630</name>
</gene>
<proteinExistence type="predicted"/>
<evidence type="ECO:0008006" key="3">
    <source>
        <dbReference type="Google" id="ProtNLM"/>
    </source>
</evidence>
<sequence length="180" mass="20558">MIKKLSFSILAIAITSCQTQKEHPVTELYNDHAGFCIKAQIPEGWSDDKEIRSFLDENFIFQNVKSTQDHASWMVLQVYEYKSGKPDQFTVDSLLTWHIKEAQVENKTMNVLSRHTQKQSSGKTTGYFDSIVEWDTNTVAYSRVLIFNQGKKIAVLSLHSKGNQPSFQKIANMITASLDY</sequence>
<evidence type="ECO:0000313" key="1">
    <source>
        <dbReference type="EMBL" id="MBC9929052.1"/>
    </source>
</evidence>
<dbReference type="EMBL" id="JACVFC010000001">
    <property type="protein sequence ID" value="MBC9929052.1"/>
    <property type="molecule type" value="Genomic_DNA"/>
</dbReference>
<evidence type="ECO:0000313" key="2">
    <source>
        <dbReference type="Proteomes" id="UP000659124"/>
    </source>
</evidence>
<protein>
    <recommendedName>
        <fullName evidence="3">DUF1795 domain-containing protein</fullName>
    </recommendedName>
</protein>
<name>A0ABR7THV6_9BACT</name>